<evidence type="ECO:0000313" key="2">
    <source>
        <dbReference type="EMBL" id="MFC7268181.1"/>
    </source>
</evidence>
<dbReference type="Pfam" id="PF00561">
    <property type="entry name" value="Abhydrolase_1"/>
    <property type="match status" value="1"/>
</dbReference>
<protein>
    <submittedName>
        <fullName evidence="2">Alpha/beta fold hydrolase</fullName>
    </submittedName>
</protein>
<keyword evidence="2" id="KW-0378">Hydrolase</keyword>
<evidence type="ECO:0000313" key="3">
    <source>
        <dbReference type="Proteomes" id="UP001596507"/>
    </source>
</evidence>
<dbReference type="InterPro" id="IPR000073">
    <property type="entry name" value="AB_hydrolase_1"/>
</dbReference>
<evidence type="ECO:0000259" key="1">
    <source>
        <dbReference type="Pfam" id="PF00561"/>
    </source>
</evidence>
<keyword evidence="3" id="KW-1185">Reference proteome</keyword>
<proteinExistence type="predicted"/>
<dbReference type="PANTHER" id="PTHR46438">
    <property type="entry name" value="ALPHA/BETA-HYDROLASES SUPERFAMILY PROTEIN"/>
    <property type="match status" value="1"/>
</dbReference>
<dbReference type="RefSeq" id="WP_262873095.1">
    <property type="nucleotide sequence ID" value="NZ_BAABKW010000005.1"/>
</dbReference>
<dbReference type="SUPFAM" id="SSF53474">
    <property type="entry name" value="alpha/beta-Hydrolases"/>
    <property type="match status" value="1"/>
</dbReference>
<dbReference type="Proteomes" id="UP001596507">
    <property type="component" value="Unassembled WGS sequence"/>
</dbReference>
<dbReference type="EMBL" id="JBHTBE010000001">
    <property type="protein sequence ID" value="MFC7268181.1"/>
    <property type="molecule type" value="Genomic_DNA"/>
</dbReference>
<accession>A0ABW2HAY3</accession>
<dbReference type="PANTHER" id="PTHR46438:SF11">
    <property type="entry name" value="LIPASE-RELATED"/>
    <property type="match status" value="1"/>
</dbReference>
<reference evidence="3" key="1">
    <citation type="journal article" date="2019" name="Int. J. Syst. Evol. Microbiol.">
        <title>The Global Catalogue of Microorganisms (GCM) 10K type strain sequencing project: providing services to taxonomists for standard genome sequencing and annotation.</title>
        <authorList>
            <consortium name="The Broad Institute Genomics Platform"/>
            <consortium name="The Broad Institute Genome Sequencing Center for Infectious Disease"/>
            <person name="Wu L."/>
            <person name="Ma J."/>
        </authorList>
    </citation>
    <scope>NUCLEOTIDE SEQUENCE [LARGE SCALE GENOMIC DNA]</scope>
    <source>
        <strain evidence="3">CGMCC 1.15772</strain>
    </source>
</reference>
<dbReference type="InterPro" id="IPR029058">
    <property type="entry name" value="AB_hydrolase_fold"/>
</dbReference>
<feature type="domain" description="AB hydrolase-1" evidence="1">
    <location>
        <begin position="35"/>
        <end position="136"/>
    </location>
</feature>
<comment type="caution">
    <text evidence="2">The sequence shown here is derived from an EMBL/GenBank/DDBJ whole genome shotgun (WGS) entry which is preliminary data.</text>
</comment>
<organism evidence="2 3">
    <name type="scientific">Microbacterium fluvii</name>
    <dbReference type="NCBI Taxonomy" id="415215"/>
    <lineage>
        <taxon>Bacteria</taxon>
        <taxon>Bacillati</taxon>
        <taxon>Actinomycetota</taxon>
        <taxon>Actinomycetes</taxon>
        <taxon>Micrococcales</taxon>
        <taxon>Microbacteriaceae</taxon>
        <taxon>Microbacterium</taxon>
    </lineage>
</organism>
<dbReference type="GO" id="GO:0016787">
    <property type="term" value="F:hydrolase activity"/>
    <property type="evidence" value="ECO:0007669"/>
    <property type="project" value="UniProtKB-KW"/>
</dbReference>
<gene>
    <name evidence="2" type="ORF">ACFQRL_04310</name>
</gene>
<dbReference type="PRINTS" id="PR00111">
    <property type="entry name" value="ABHYDROLASE"/>
</dbReference>
<sequence length="285" mass="30677">MTTRHEAVLALSDADSRFVDVDGSALHFKRAGSGPTVLLLHGSGSSLHCWEHVTPPLARAADMVSVDLPGFGLSAPPDDHDFHIAAFSRRIRLFAAELGLQDIVLVGNSLGGNIAWNVALDAPDLIRGLVLINATGFPGKSLPLPMRLARHRVGRRVLGLLSNRNGVERNLRGIVGPGSAAVVTPDFVDRVFAMMSIPGNRDAFIEFCRADQPDRTEALSAITAPTLVLRSASIDGQHFTSRIPNAVERVHPDTGHLMPDEDPAWVAAEIAEFLTRLTADERSND</sequence>
<name>A0ABW2HAY3_9MICO</name>
<dbReference type="Gene3D" id="3.40.50.1820">
    <property type="entry name" value="alpha/beta hydrolase"/>
    <property type="match status" value="1"/>
</dbReference>